<evidence type="ECO:0000313" key="1">
    <source>
        <dbReference type="EMBL" id="TCO25570.1"/>
    </source>
</evidence>
<sequence length="96" mass="10364">MSGGFTGNSGGSAWAERMPEFVPGVLTVPATYTGRAVAMHFNIDNLGMTQEEATRIGLANLRRLSDEVPYHCHRLTAYGACRPDRRSAARGQGRAP</sequence>
<accession>A0ABY2BMB1</accession>
<dbReference type="Proteomes" id="UP000295818">
    <property type="component" value="Unassembled WGS sequence"/>
</dbReference>
<dbReference type="EMBL" id="SLWM01000004">
    <property type="protein sequence ID" value="TCO25570.1"/>
    <property type="molecule type" value="Genomic_DNA"/>
</dbReference>
<protein>
    <submittedName>
        <fullName evidence="1">Uncharacterized protein</fullName>
    </submittedName>
</protein>
<comment type="caution">
    <text evidence="1">The sequence shown here is derived from an EMBL/GenBank/DDBJ whole genome shotgun (WGS) entry which is preliminary data.</text>
</comment>
<proteinExistence type="predicted"/>
<evidence type="ECO:0000313" key="2">
    <source>
        <dbReference type="Proteomes" id="UP000295818"/>
    </source>
</evidence>
<keyword evidence="2" id="KW-1185">Reference proteome</keyword>
<gene>
    <name evidence="1" type="ORF">EV644_10474</name>
</gene>
<organism evidence="1 2">
    <name type="scientific">Kribbella orskensis</name>
    <dbReference type="NCBI Taxonomy" id="2512216"/>
    <lineage>
        <taxon>Bacteria</taxon>
        <taxon>Bacillati</taxon>
        <taxon>Actinomycetota</taxon>
        <taxon>Actinomycetes</taxon>
        <taxon>Propionibacteriales</taxon>
        <taxon>Kribbellaceae</taxon>
        <taxon>Kribbella</taxon>
    </lineage>
</organism>
<name>A0ABY2BMB1_9ACTN</name>
<reference evidence="1 2" key="1">
    <citation type="journal article" date="2015" name="Stand. Genomic Sci.">
        <title>Genomic Encyclopedia of Bacterial and Archaeal Type Strains, Phase III: the genomes of soil and plant-associated and newly described type strains.</title>
        <authorList>
            <person name="Whitman W.B."/>
            <person name="Woyke T."/>
            <person name="Klenk H.P."/>
            <person name="Zhou Y."/>
            <person name="Lilburn T.G."/>
            <person name="Beck B.J."/>
            <person name="De Vos P."/>
            <person name="Vandamme P."/>
            <person name="Eisen J.A."/>
            <person name="Garrity G."/>
            <person name="Hugenholtz P."/>
            <person name="Kyrpides N.C."/>
        </authorList>
    </citation>
    <scope>NUCLEOTIDE SEQUENCE [LARGE SCALE GENOMIC DNA]</scope>
    <source>
        <strain evidence="1 2">VKM Ac-2538</strain>
    </source>
</reference>